<dbReference type="EMBL" id="CP012801">
    <property type="protein sequence ID" value="ALJ62695.1"/>
    <property type="molecule type" value="Genomic_DNA"/>
</dbReference>
<dbReference type="Proteomes" id="UP000061809">
    <property type="component" value="Chromosome"/>
</dbReference>
<gene>
    <name evidence="1" type="ORF">BcellWH2_05497</name>
</gene>
<reference evidence="1 2" key="1">
    <citation type="journal article" date="2015" name="Science">
        <title>Genetic determinants of in vivo fitness and diet responsiveness in multiple human gut Bacteroides.</title>
        <authorList>
            <person name="Wu M."/>
            <person name="McNulty N.P."/>
            <person name="Rodionov D.A."/>
            <person name="Khoroshkin M.S."/>
            <person name="Griffin N.W."/>
            <person name="Cheng J."/>
            <person name="Latreille P."/>
            <person name="Kerstetter R.A."/>
            <person name="Terrapon N."/>
            <person name="Henrissat B."/>
            <person name="Osterman A.L."/>
            <person name="Gordon J.I."/>
        </authorList>
    </citation>
    <scope>NUCLEOTIDE SEQUENCE [LARGE SCALE GENOMIC DNA]</scope>
    <source>
        <strain evidence="1 2">WH2</strain>
    </source>
</reference>
<evidence type="ECO:0000313" key="2">
    <source>
        <dbReference type="Proteomes" id="UP000061809"/>
    </source>
</evidence>
<proteinExistence type="predicted"/>
<organism evidence="1 2">
    <name type="scientific">Bacteroides cellulosilyticus</name>
    <dbReference type="NCBI Taxonomy" id="246787"/>
    <lineage>
        <taxon>Bacteria</taxon>
        <taxon>Pseudomonadati</taxon>
        <taxon>Bacteroidota</taxon>
        <taxon>Bacteroidia</taxon>
        <taxon>Bacteroidales</taxon>
        <taxon>Bacteroidaceae</taxon>
        <taxon>Bacteroides</taxon>
    </lineage>
</organism>
<evidence type="ECO:0000313" key="1">
    <source>
        <dbReference type="EMBL" id="ALJ62695.1"/>
    </source>
</evidence>
<sequence>MFFSTYICSNIKTKNNIYNENNKTDISTTDICNLYG</sequence>
<accession>A0A0P0GDT9</accession>
<dbReference type="AlphaFoldDB" id="A0A0P0GDT9"/>
<dbReference type="KEGG" id="bcel:BcellWH2_05497"/>
<name>A0A0P0GDT9_9BACE</name>
<protein>
    <submittedName>
        <fullName evidence="1">Uncharacterized protein</fullName>
    </submittedName>
</protein>